<feature type="compositionally biased region" description="Polar residues" evidence="1">
    <location>
        <begin position="43"/>
        <end position="57"/>
    </location>
</feature>
<proteinExistence type="predicted"/>
<feature type="compositionally biased region" description="Pro residues" evidence="1">
    <location>
        <begin position="128"/>
        <end position="139"/>
    </location>
</feature>
<feature type="compositionally biased region" description="Polar residues" evidence="1">
    <location>
        <begin position="107"/>
        <end position="118"/>
    </location>
</feature>
<keyword evidence="3" id="KW-1185">Reference proteome</keyword>
<reference evidence="2 3" key="1">
    <citation type="journal article" date="2020" name="BMC Genomics">
        <title>Intraspecific diversification of the crop wild relative Brassica cretica Lam. using demographic model selection.</title>
        <authorList>
            <person name="Kioukis A."/>
            <person name="Michalopoulou V.A."/>
            <person name="Briers L."/>
            <person name="Pirintsos S."/>
            <person name="Studholme D.J."/>
            <person name="Pavlidis P."/>
            <person name="Sarris P.F."/>
        </authorList>
    </citation>
    <scope>NUCLEOTIDE SEQUENCE [LARGE SCALE GENOMIC DNA]</scope>
    <source>
        <strain evidence="3">cv. PFS-1207/04</strain>
    </source>
</reference>
<name>A0ABQ7F3V6_BRACR</name>
<dbReference type="Proteomes" id="UP000266723">
    <property type="component" value="Unassembled WGS sequence"/>
</dbReference>
<dbReference type="EMBL" id="QGKV02000297">
    <property type="protein sequence ID" value="KAF3610554.1"/>
    <property type="molecule type" value="Genomic_DNA"/>
</dbReference>
<comment type="caution">
    <text evidence="2">The sequence shown here is derived from an EMBL/GenBank/DDBJ whole genome shotgun (WGS) entry which is preliminary data.</text>
</comment>
<protein>
    <submittedName>
        <fullName evidence="2">Uncharacterized protein</fullName>
    </submittedName>
</protein>
<feature type="region of interest" description="Disordered" evidence="1">
    <location>
        <begin position="25"/>
        <end position="139"/>
    </location>
</feature>
<accession>A0ABQ7F3V6</accession>
<organism evidence="2 3">
    <name type="scientific">Brassica cretica</name>
    <name type="common">Mustard</name>
    <dbReference type="NCBI Taxonomy" id="69181"/>
    <lineage>
        <taxon>Eukaryota</taxon>
        <taxon>Viridiplantae</taxon>
        <taxon>Streptophyta</taxon>
        <taxon>Embryophyta</taxon>
        <taxon>Tracheophyta</taxon>
        <taxon>Spermatophyta</taxon>
        <taxon>Magnoliopsida</taxon>
        <taxon>eudicotyledons</taxon>
        <taxon>Gunneridae</taxon>
        <taxon>Pentapetalae</taxon>
        <taxon>rosids</taxon>
        <taxon>malvids</taxon>
        <taxon>Brassicales</taxon>
        <taxon>Brassicaceae</taxon>
        <taxon>Brassiceae</taxon>
        <taxon>Brassica</taxon>
    </lineage>
</organism>
<evidence type="ECO:0000313" key="2">
    <source>
        <dbReference type="EMBL" id="KAF3610554.1"/>
    </source>
</evidence>
<gene>
    <name evidence="2" type="ORF">DY000_02048767</name>
</gene>
<feature type="compositionally biased region" description="Basic and acidic residues" evidence="1">
    <location>
        <begin position="30"/>
        <end position="42"/>
    </location>
</feature>
<sequence length="139" mass="15505">MVSTLIDEIRSQKIANQTIANRLEQAENELADHRATNDRERNQTSLDPLRSTSNPQNAGLFGTPEIPSARPGRYTGENSQRPSRHGMTHRSLSYSGLEEIDTGLQRPRSTPIQCQNGSTERHGEPRTRIPPPNPSIPEN</sequence>
<evidence type="ECO:0000256" key="1">
    <source>
        <dbReference type="SAM" id="MobiDB-lite"/>
    </source>
</evidence>
<evidence type="ECO:0000313" key="3">
    <source>
        <dbReference type="Proteomes" id="UP000266723"/>
    </source>
</evidence>